<comment type="caution">
    <text evidence="2">The sequence shown here is derived from an EMBL/GenBank/DDBJ whole genome shotgun (WGS) entry which is preliminary data.</text>
</comment>
<organism evidence="2 3">
    <name type="scientific">Penicillium solitum</name>
    <dbReference type="NCBI Taxonomy" id="60172"/>
    <lineage>
        <taxon>Eukaryota</taxon>
        <taxon>Fungi</taxon>
        <taxon>Dikarya</taxon>
        <taxon>Ascomycota</taxon>
        <taxon>Pezizomycotina</taxon>
        <taxon>Eurotiomycetes</taxon>
        <taxon>Eurotiomycetidae</taxon>
        <taxon>Eurotiales</taxon>
        <taxon>Aspergillaceae</taxon>
        <taxon>Penicillium</taxon>
    </lineage>
</organism>
<dbReference type="EMBL" id="MDYO01000001">
    <property type="protein sequence ID" value="OQE03526.1"/>
    <property type="molecule type" value="Genomic_DNA"/>
</dbReference>
<keyword evidence="1" id="KW-1133">Transmembrane helix</keyword>
<proteinExistence type="predicted"/>
<evidence type="ECO:0000313" key="3">
    <source>
        <dbReference type="Proteomes" id="UP000191612"/>
    </source>
</evidence>
<dbReference type="Proteomes" id="UP000191612">
    <property type="component" value="Unassembled WGS sequence"/>
</dbReference>
<feature type="transmembrane region" description="Helical" evidence="1">
    <location>
        <begin position="9"/>
        <end position="29"/>
    </location>
</feature>
<keyword evidence="1" id="KW-0472">Membrane</keyword>
<protein>
    <submittedName>
        <fullName evidence="2">Uncharacterized protein</fullName>
    </submittedName>
</protein>
<keyword evidence="3" id="KW-1185">Reference proteome</keyword>
<evidence type="ECO:0000256" key="1">
    <source>
        <dbReference type="SAM" id="Phobius"/>
    </source>
</evidence>
<keyword evidence="1" id="KW-0812">Transmembrane</keyword>
<gene>
    <name evidence="2" type="ORF">PENSOL_c001G05954</name>
</gene>
<name>A0A1V6RPE6_9EURO</name>
<reference evidence="3" key="1">
    <citation type="journal article" date="2017" name="Nat. Microbiol.">
        <title>Global analysis of biosynthetic gene clusters reveals vast potential of secondary metabolite production in Penicillium species.</title>
        <authorList>
            <person name="Nielsen J.C."/>
            <person name="Grijseels S."/>
            <person name="Prigent S."/>
            <person name="Ji B."/>
            <person name="Dainat J."/>
            <person name="Nielsen K.F."/>
            <person name="Frisvad J.C."/>
            <person name="Workman M."/>
            <person name="Nielsen J."/>
        </authorList>
    </citation>
    <scope>NUCLEOTIDE SEQUENCE [LARGE SCALE GENOMIC DNA]</scope>
    <source>
        <strain evidence="3">IBT 29525</strain>
    </source>
</reference>
<accession>A0A1V6RPE6</accession>
<evidence type="ECO:0000313" key="2">
    <source>
        <dbReference type="EMBL" id="OQE03526.1"/>
    </source>
</evidence>
<dbReference type="AlphaFoldDB" id="A0A1V6RPE6"/>
<sequence>MAIFELIRFLFPLFPFLMLSVIFVASYWFPSTTLPAMEAVLVRILLGLPSTNTADSLPP</sequence>